<dbReference type="InterPro" id="IPR045090">
    <property type="entry name" value="Pept_M3A_M3B"/>
</dbReference>
<dbReference type="Gene3D" id="1.10.1370.40">
    <property type="match status" value="1"/>
</dbReference>
<dbReference type="GO" id="GO:0006518">
    <property type="term" value="P:peptide metabolic process"/>
    <property type="evidence" value="ECO:0007669"/>
    <property type="project" value="TreeGrafter"/>
</dbReference>
<dbReference type="Gene3D" id="3.40.390.10">
    <property type="entry name" value="Collagenase (Catalytic Domain)"/>
    <property type="match status" value="1"/>
</dbReference>
<keyword evidence="6 7" id="KW-0482">Metalloprotease</keyword>
<evidence type="ECO:0000256" key="6">
    <source>
        <dbReference type="ARBA" id="ARBA00023049"/>
    </source>
</evidence>
<dbReference type="CDD" id="cd06455">
    <property type="entry name" value="M3A_TOP"/>
    <property type="match status" value="1"/>
</dbReference>
<dbReference type="InterPro" id="IPR024077">
    <property type="entry name" value="Neurolysin/TOP_dom2"/>
</dbReference>
<comment type="cofactor">
    <cofactor evidence="7">
        <name>Zn(2+)</name>
        <dbReference type="ChEBI" id="CHEBI:29105"/>
    </cofactor>
    <text evidence="7">Binds 1 zinc ion.</text>
</comment>
<evidence type="ECO:0000256" key="5">
    <source>
        <dbReference type="ARBA" id="ARBA00022833"/>
    </source>
</evidence>
<evidence type="ECO:0000256" key="4">
    <source>
        <dbReference type="ARBA" id="ARBA00022801"/>
    </source>
</evidence>
<feature type="domain" description="Peptidase M3A/M3B catalytic" evidence="9">
    <location>
        <begin position="223"/>
        <end position="662"/>
    </location>
</feature>
<keyword evidence="4 7" id="KW-0378">Hydrolase</keyword>
<sequence>MAAKPAPRRGAAAASAAGSDAPFWTGHPSAASFEKSNDQRLARVRQLVARLTAVPGKRTPENTLRPYDDILLELDAVGSQAGLMENVHPDSAVRSTAERLTQKAAALGTELSLNRKVYDALTALDLGGADEETRYYVQRELRDFRLAGVDKDEQTREKIKALRDELVKTGQEFDRNIRSDESSVVVDNAVDLEGLPEDFIARHKPDASGKIVLSTEYPDLFPVMTYAKKEDLRKRMYIAYSNKAYPQNMAVLDSLIAKRHRLANLLGFPNWASYFTADKMVGSSDKASEFIDQIVQASAERARTDWEVLLARKRKDVPGATGLDIWDRFYWPELIRKEQYNFDAQQMRPYLPYDRVKQGVLDVTSRMFGVTYQQVKDAPVWHPAVECYEMYEGGKRVGRFYLDMHPRPDKFSHAAQFDIRTGVEGRQIPEAALICNLPGGDPGDPGLCEMNDVVTFFHEFGHLLHNQFAGHHRWVGIGGIRTEHDFVEAPSQMLEEWMHDPAVLQTFARHYQTGQPIPAELVQQMRRAQDFGELDPKGLDVRRQMVLAGLSLAIYDRDPSQVNTDSLIRELNEKYFPYPYVPGTHFQCAFGHLDGYSAGYYTYMWSKVIAKDLFSQFDKSNLLDPTVARRYRDAVLAPGGSVPAAKLVENFLGRPFSFAAYQAWLNQRAN</sequence>
<keyword evidence="2 7" id="KW-0645">Protease</keyword>
<dbReference type="PANTHER" id="PTHR11804">
    <property type="entry name" value="PROTEASE M3 THIMET OLIGOPEPTIDASE-RELATED"/>
    <property type="match status" value="1"/>
</dbReference>
<organism evidence="10 11">
    <name type="scientific">Eiseniibacteriota bacterium</name>
    <dbReference type="NCBI Taxonomy" id="2212470"/>
    <lineage>
        <taxon>Bacteria</taxon>
        <taxon>Candidatus Eiseniibacteriota</taxon>
    </lineage>
</organism>
<name>A0A538SFH6_UNCEI</name>
<dbReference type="EMBL" id="VBOT01000106">
    <property type="protein sequence ID" value="TMQ50124.1"/>
    <property type="molecule type" value="Genomic_DNA"/>
</dbReference>
<dbReference type="SUPFAM" id="SSF55486">
    <property type="entry name" value="Metalloproteases ('zincins'), catalytic domain"/>
    <property type="match status" value="1"/>
</dbReference>
<feature type="region of interest" description="Disordered" evidence="8">
    <location>
        <begin position="1"/>
        <end position="36"/>
    </location>
</feature>
<keyword evidence="3 7" id="KW-0479">Metal-binding</keyword>
<evidence type="ECO:0000256" key="1">
    <source>
        <dbReference type="ARBA" id="ARBA00006040"/>
    </source>
</evidence>
<evidence type="ECO:0000256" key="3">
    <source>
        <dbReference type="ARBA" id="ARBA00022723"/>
    </source>
</evidence>
<dbReference type="InterPro" id="IPR024079">
    <property type="entry name" value="MetalloPept_cat_dom_sf"/>
</dbReference>
<dbReference type="Pfam" id="PF01432">
    <property type="entry name" value="Peptidase_M3"/>
    <property type="match status" value="1"/>
</dbReference>
<dbReference type="Proteomes" id="UP000320184">
    <property type="component" value="Unassembled WGS sequence"/>
</dbReference>
<dbReference type="GO" id="GO:0006508">
    <property type="term" value="P:proteolysis"/>
    <property type="evidence" value="ECO:0007669"/>
    <property type="project" value="UniProtKB-KW"/>
</dbReference>
<comment type="similarity">
    <text evidence="1 7">Belongs to the peptidase M3 family.</text>
</comment>
<evidence type="ECO:0000313" key="10">
    <source>
        <dbReference type="EMBL" id="TMQ50124.1"/>
    </source>
</evidence>
<protein>
    <submittedName>
        <fullName evidence="10">Zn-dependent oligopeptidase</fullName>
    </submittedName>
</protein>
<feature type="compositionally biased region" description="Low complexity" evidence="8">
    <location>
        <begin position="1"/>
        <end position="21"/>
    </location>
</feature>
<dbReference type="GO" id="GO:0004222">
    <property type="term" value="F:metalloendopeptidase activity"/>
    <property type="evidence" value="ECO:0007669"/>
    <property type="project" value="InterPro"/>
</dbReference>
<dbReference type="GO" id="GO:0046872">
    <property type="term" value="F:metal ion binding"/>
    <property type="evidence" value="ECO:0007669"/>
    <property type="project" value="UniProtKB-UniRule"/>
</dbReference>
<comment type="caution">
    <text evidence="10">The sequence shown here is derived from an EMBL/GenBank/DDBJ whole genome shotgun (WGS) entry which is preliminary data.</text>
</comment>
<evidence type="ECO:0000256" key="8">
    <source>
        <dbReference type="SAM" id="MobiDB-lite"/>
    </source>
</evidence>
<dbReference type="AlphaFoldDB" id="A0A538SFH6"/>
<accession>A0A538SFH6</accession>
<gene>
    <name evidence="10" type="ORF">E6K73_08630</name>
</gene>
<keyword evidence="5 7" id="KW-0862">Zinc</keyword>
<dbReference type="PANTHER" id="PTHR11804:SF84">
    <property type="entry name" value="SACCHAROLYSIN"/>
    <property type="match status" value="1"/>
</dbReference>
<evidence type="ECO:0000259" key="9">
    <source>
        <dbReference type="Pfam" id="PF01432"/>
    </source>
</evidence>
<dbReference type="InterPro" id="IPR001567">
    <property type="entry name" value="Pept_M3A_M3B_dom"/>
</dbReference>
<reference evidence="10 11" key="1">
    <citation type="journal article" date="2019" name="Nat. Microbiol.">
        <title>Mediterranean grassland soil C-N compound turnover is dependent on rainfall and depth, and is mediated by genomically divergent microorganisms.</title>
        <authorList>
            <person name="Diamond S."/>
            <person name="Andeer P.F."/>
            <person name="Li Z."/>
            <person name="Crits-Christoph A."/>
            <person name="Burstein D."/>
            <person name="Anantharaman K."/>
            <person name="Lane K.R."/>
            <person name="Thomas B.C."/>
            <person name="Pan C."/>
            <person name="Northen T.R."/>
            <person name="Banfield J.F."/>
        </authorList>
    </citation>
    <scope>NUCLEOTIDE SEQUENCE [LARGE SCALE GENOMIC DNA]</scope>
    <source>
        <strain evidence="10">WS_3</strain>
    </source>
</reference>
<evidence type="ECO:0000256" key="7">
    <source>
        <dbReference type="RuleBase" id="RU003435"/>
    </source>
</evidence>
<evidence type="ECO:0000256" key="2">
    <source>
        <dbReference type="ARBA" id="ARBA00022670"/>
    </source>
</evidence>
<proteinExistence type="inferred from homology"/>
<evidence type="ECO:0000313" key="11">
    <source>
        <dbReference type="Proteomes" id="UP000320184"/>
    </source>
</evidence>
<dbReference type="Gene3D" id="1.10.1370.10">
    <property type="entry name" value="Neurolysin, domain 3"/>
    <property type="match status" value="1"/>
</dbReference>